<evidence type="ECO:0000256" key="1">
    <source>
        <dbReference type="ARBA" id="ARBA00022679"/>
    </source>
</evidence>
<evidence type="ECO:0000256" key="9">
    <source>
        <dbReference type="ARBA" id="ARBA00044145"/>
    </source>
</evidence>
<name>A0A9X7W0K9_9BACL</name>
<dbReference type="GO" id="GO:0009117">
    <property type="term" value="P:nucleotide metabolic process"/>
    <property type="evidence" value="ECO:0007669"/>
    <property type="project" value="UniProtKB-KW"/>
</dbReference>
<sequence length="348" mass="39731">MFDLNSKFNTFYRDHVVLSRDDQNQLNEKRRLNIARLESGLSDYNLQKNTSYKIVDTIVQGSMAMHSITQRDNNQYDIDIAIIFDKANIPGDTNRVKGIVAEALKKKMGTFNTNPKVKTNAITIEYAEGYHVDFAIYRRFAVNNGDYKYEHCGAYWNPRDPRAITNWFNNQNENNGNLRKVLRLLKMFCKSRSDWSMPGGLVLSVLSSECLSSDPRLDITFYKTICAIRDRLNRSHEVYNPIASKVSLLFDSKDKREVTNLSTELTKSIAELDILFAGNCAETQAMHAWNGFFKHDYWSNLAENAESSLVHMKDKKSESGSLMVSLFVLGAAAIGGTLWLIFKGNREK</sequence>
<evidence type="ECO:0000313" key="14">
    <source>
        <dbReference type="Proteomes" id="UP000663505"/>
    </source>
</evidence>
<keyword evidence="6" id="KW-0460">Magnesium</keyword>
<keyword evidence="5" id="KW-0067">ATP-binding</keyword>
<keyword evidence="1" id="KW-0808">Transferase</keyword>
<evidence type="ECO:0000256" key="3">
    <source>
        <dbReference type="ARBA" id="ARBA00022723"/>
    </source>
</evidence>
<keyword evidence="11" id="KW-0472">Membrane</keyword>
<evidence type="ECO:0000313" key="13">
    <source>
        <dbReference type="EMBL" id="QSO48501.1"/>
    </source>
</evidence>
<keyword evidence="4" id="KW-0547">Nucleotide-binding</keyword>
<accession>A0A9X7W0K9</accession>
<dbReference type="GO" id="GO:0005524">
    <property type="term" value="F:ATP binding"/>
    <property type="evidence" value="ECO:0007669"/>
    <property type="project" value="UniProtKB-KW"/>
</dbReference>
<feature type="transmembrane region" description="Helical" evidence="11">
    <location>
        <begin position="322"/>
        <end position="342"/>
    </location>
</feature>
<evidence type="ECO:0000256" key="11">
    <source>
        <dbReference type="SAM" id="Phobius"/>
    </source>
</evidence>
<evidence type="ECO:0000256" key="4">
    <source>
        <dbReference type="ARBA" id="ARBA00022741"/>
    </source>
</evidence>
<protein>
    <recommendedName>
        <fullName evidence="9">Cyclic GMP-AMP synthase</fullName>
    </recommendedName>
</protein>
<dbReference type="GO" id="GO:0046872">
    <property type="term" value="F:metal ion binding"/>
    <property type="evidence" value="ECO:0007669"/>
    <property type="project" value="UniProtKB-KW"/>
</dbReference>
<dbReference type="Pfam" id="PF21654">
    <property type="entry name" value="DncV-like_NTFase"/>
    <property type="match status" value="1"/>
</dbReference>
<feature type="domain" description="Cyclic GMP-AMP synthase DncV-like nucleotidyltransferase" evidence="12">
    <location>
        <begin position="58"/>
        <end position="137"/>
    </location>
</feature>
<reference evidence="13 14" key="1">
    <citation type="submission" date="2021-02" db="EMBL/GenBank/DDBJ databases">
        <title>Alicyclobacillus curvatus sp. nov. and Alicyclobacillus mengziensis sp. nov., two acidophilic bacteria isolated from acid mine drainage.</title>
        <authorList>
            <person name="Huang Y."/>
        </authorList>
    </citation>
    <scope>NUCLEOTIDE SEQUENCE [LARGE SCALE GENOMIC DNA]</scope>
    <source>
        <strain evidence="13 14">S30H14</strain>
    </source>
</reference>
<dbReference type="GO" id="GO:0016779">
    <property type="term" value="F:nucleotidyltransferase activity"/>
    <property type="evidence" value="ECO:0007669"/>
    <property type="project" value="UniProtKB-KW"/>
</dbReference>
<comment type="catalytic activity">
    <reaction evidence="10">
        <text>GTP + ATP = 3',3'-cGAMP + 2 diphosphate</text>
        <dbReference type="Rhea" id="RHEA:35647"/>
        <dbReference type="ChEBI" id="CHEBI:30616"/>
        <dbReference type="ChEBI" id="CHEBI:33019"/>
        <dbReference type="ChEBI" id="CHEBI:37565"/>
        <dbReference type="ChEBI" id="CHEBI:71501"/>
    </reaction>
    <physiologicalReaction direction="left-to-right" evidence="10">
        <dbReference type="Rhea" id="RHEA:35648"/>
    </physiologicalReaction>
</comment>
<dbReference type="AlphaFoldDB" id="A0A9X7W0K9"/>
<dbReference type="EMBL" id="CP071182">
    <property type="protein sequence ID" value="QSO48501.1"/>
    <property type="molecule type" value="Genomic_DNA"/>
</dbReference>
<keyword evidence="8" id="KW-0051">Antiviral defense</keyword>
<dbReference type="InterPro" id="IPR048445">
    <property type="entry name" value="DncV-like_NTFase"/>
</dbReference>
<keyword evidence="11" id="KW-0812">Transmembrane</keyword>
<keyword evidence="11" id="KW-1133">Transmembrane helix</keyword>
<keyword evidence="7" id="KW-0546">Nucleotide metabolism</keyword>
<evidence type="ECO:0000256" key="2">
    <source>
        <dbReference type="ARBA" id="ARBA00022695"/>
    </source>
</evidence>
<gene>
    <name evidence="13" type="ORF">JZ786_05805</name>
</gene>
<evidence type="ECO:0000256" key="6">
    <source>
        <dbReference type="ARBA" id="ARBA00022842"/>
    </source>
</evidence>
<dbReference type="KEGG" id="afx:JZ786_05805"/>
<keyword evidence="3" id="KW-0479">Metal-binding</keyword>
<dbReference type="GO" id="GO:0051607">
    <property type="term" value="P:defense response to virus"/>
    <property type="evidence" value="ECO:0007669"/>
    <property type="project" value="UniProtKB-KW"/>
</dbReference>
<dbReference type="Proteomes" id="UP000663505">
    <property type="component" value="Chromosome"/>
</dbReference>
<evidence type="ECO:0000256" key="10">
    <source>
        <dbReference type="ARBA" id="ARBA00048304"/>
    </source>
</evidence>
<dbReference type="RefSeq" id="WP_206657836.1">
    <property type="nucleotide sequence ID" value="NZ_CP071182.1"/>
</dbReference>
<keyword evidence="2" id="KW-0548">Nucleotidyltransferase</keyword>
<organism evidence="13 14">
    <name type="scientific">Alicyclobacillus mengziensis</name>
    <dbReference type="NCBI Taxonomy" id="2931921"/>
    <lineage>
        <taxon>Bacteria</taxon>
        <taxon>Bacillati</taxon>
        <taxon>Bacillota</taxon>
        <taxon>Bacilli</taxon>
        <taxon>Bacillales</taxon>
        <taxon>Alicyclobacillaceae</taxon>
        <taxon>Alicyclobacillus</taxon>
    </lineage>
</organism>
<proteinExistence type="predicted"/>
<evidence type="ECO:0000256" key="8">
    <source>
        <dbReference type="ARBA" id="ARBA00023118"/>
    </source>
</evidence>
<evidence type="ECO:0000259" key="12">
    <source>
        <dbReference type="Pfam" id="PF21654"/>
    </source>
</evidence>
<evidence type="ECO:0000256" key="5">
    <source>
        <dbReference type="ARBA" id="ARBA00022840"/>
    </source>
</evidence>
<keyword evidence="14" id="KW-1185">Reference proteome</keyword>
<evidence type="ECO:0000256" key="7">
    <source>
        <dbReference type="ARBA" id="ARBA00023080"/>
    </source>
</evidence>